<dbReference type="Gene3D" id="3.30.160.60">
    <property type="entry name" value="Classic Zinc Finger"/>
    <property type="match status" value="1"/>
</dbReference>
<dbReference type="Pfam" id="PF13909">
    <property type="entry name" value="zf-H2C2_5"/>
    <property type="match status" value="1"/>
</dbReference>
<dbReference type="WBParaSite" id="sdigi.contig503.g8714.t1">
    <property type="protein sequence ID" value="sdigi.contig503.g8714.t1"/>
    <property type="gene ID" value="sdigi.contig503.g8714"/>
</dbReference>
<dbReference type="AlphaFoldDB" id="A0A915Q394"/>
<name>A0A915Q394_9BILA</name>
<reference evidence="3" key="1">
    <citation type="submission" date="2022-11" db="UniProtKB">
        <authorList>
            <consortium name="WormBaseParasite"/>
        </authorList>
    </citation>
    <scope>IDENTIFICATION</scope>
</reference>
<proteinExistence type="predicted"/>
<evidence type="ECO:0000256" key="1">
    <source>
        <dbReference type="SAM" id="MobiDB-lite"/>
    </source>
</evidence>
<sequence length="656" mass="72197">MFQDIFALKQFSPSMLRQLLSTANNVGSGNGSTDYENCSTHHLNSRNFDNSTVILAAPFIPPPSRPAAPPPLPLPPTPPLAPPAETTPTTSQNQFRADDNKNLSTLDYMSLAGYGMQTSMPSNPLGILDTNNDLNGTTELFSSTYAMLSADSTLSWNVWDEQTRFSSSTNDFAVQMNTDSHGFGYPVHTTSPSCSNIRYQVCNTAQIDNNYIANSQGLINGNRLELQHEVILPNNNDLGNVANSNYVQQEKCTGNMNQVAQSRLAGPSQGVTHTPVSTGEKAKKEKFLTGFGETVNGCESKQITCMACRGVYSSRRSLTGHIGRNEKCREIIGRNYLDQMGGFVENMRICESGNATASNGIDPVCPYCDRFISHYKGNIRRHVNQCMKSTRNGSKFRRKDTTLKQFSSETFQFGEGCSESTYSDSYQPHVLETPMSEKIVWMDSCGVVAEHNSIAKSKSYNMKKDRSNDDPFRCPLCDFATIYKGNMKRHLSTCHGLQDDDLKDGCIDKLKYKEAMDLRLENASRNKRSKNYLRVTPKLAQVDLDDGPSSSIADCSTVKISELTTDVTPSTFRIVSSFNNCNEHSSEEKLSLPVISSSDGIRAGTTESLSEIVETILSDKNQLTRSSAIDETIEAVIANGNENSLDQIGANSNVMV</sequence>
<feature type="region of interest" description="Disordered" evidence="1">
    <location>
        <begin position="59"/>
        <end position="100"/>
    </location>
</feature>
<accession>A0A915Q394</accession>
<feature type="compositionally biased region" description="Pro residues" evidence="1">
    <location>
        <begin position="59"/>
        <end position="82"/>
    </location>
</feature>
<protein>
    <submittedName>
        <fullName evidence="3">C2H2-type domain-containing protein</fullName>
    </submittedName>
</protein>
<organism evidence="2 3">
    <name type="scientific">Setaria digitata</name>
    <dbReference type="NCBI Taxonomy" id="48799"/>
    <lineage>
        <taxon>Eukaryota</taxon>
        <taxon>Metazoa</taxon>
        <taxon>Ecdysozoa</taxon>
        <taxon>Nematoda</taxon>
        <taxon>Chromadorea</taxon>
        <taxon>Rhabditida</taxon>
        <taxon>Spirurina</taxon>
        <taxon>Spiruromorpha</taxon>
        <taxon>Filarioidea</taxon>
        <taxon>Setariidae</taxon>
        <taxon>Setaria</taxon>
    </lineage>
</organism>
<evidence type="ECO:0000313" key="3">
    <source>
        <dbReference type="WBParaSite" id="sdigi.contig503.g8714.t1"/>
    </source>
</evidence>
<dbReference type="Proteomes" id="UP000887581">
    <property type="component" value="Unplaced"/>
</dbReference>
<evidence type="ECO:0000313" key="2">
    <source>
        <dbReference type="Proteomes" id="UP000887581"/>
    </source>
</evidence>
<keyword evidence="2" id="KW-1185">Reference proteome</keyword>